<evidence type="ECO:0000256" key="2">
    <source>
        <dbReference type="SAM" id="Phobius"/>
    </source>
</evidence>
<dbReference type="AlphaFoldDB" id="A0A8H7VZT0"/>
<name>A0A8H7VZT0_9HELO</name>
<proteinExistence type="predicted"/>
<feature type="transmembrane region" description="Helical" evidence="2">
    <location>
        <begin position="150"/>
        <end position="171"/>
    </location>
</feature>
<protein>
    <submittedName>
        <fullName evidence="3">Uncharacterized protein</fullName>
    </submittedName>
</protein>
<sequence>MESSPTSEETTSRERQTWRSFTLRLGMVALLLAAEFVLFCGIIILYILSLERHGFVNIGIQTISTPAFSVDGIIERGRPLLWTSLPTLFFTLYRMFRESVISALVVETPYMELQKATVTNPTAVNKSVYLDYRTSFALVAWCKAFRNKHWFLGICMLLSFMVSLVLVPLAARLFAEGEELLPINATINQNSAYEPPFNMSGIDYAGLMDAVSASWIHNASYPSGTDGTFAFARISPSERKQNYTISINTTSPQLELNCQPISSPVTSTEIVTNNITVTEISAVDRGCSLSGTMTSGPAWSAYLGAFRNSDCDSSAGTSRIYFFYTSYSSSSGQLTNTKLVSCIPSYWNVTGTLNVVSTEGFTGRQVEVPAFSPASKAYSNTELPGFARKQFETAVMSVLTINTGSDINSPNRLAELVARYLTVNELERTETALMKAATVIYPAIYTMANVQYFYPDLASPIQQQGVLRIPENRLHIVPYASITMLVILGILMTETACLICYIKKHENILAEEPIGLIGAANILHGSNIHDIVSEFHGDRNFDGRLHRPLPSPQGSSRLSAFFRFFRTKTEDEKVKHTDDNLLNMKCYVLRREGYPSLQIVVQTGTETSRELSDGHSTSVRQGIAVSASQVAQSQTLSLRTNGQHHQRSVQTQALPGRRHPHAANSGN</sequence>
<dbReference type="EMBL" id="JAFJYH010000440">
    <property type="protein sequence ID" value="KAG4411775.1"/>
    <property type="molecule type" value="Genomic_DNA"/>
</dbReference>
<dbReference type="PANTHER" id="PTHR37544">
    <property type="entry name" value="SPRAY-RELATED"/>
    <property type="match status" value="1"/>
</dbReference>
<feature type="transmembrane region" description="Helical" evidence="2">
    <location>
        <begin position="21"/>
        <end position="48"/>
    </location>
</feature>
<evidence type="ECO:0000313" key="3">
    <source>
        <dbReference type="EMBL" id="KAG4411775.1"/>
    </source>
</evidence>
<dbReference type="OrthoDB" id="3522351at2759"/>
<dbReference type="PROSITE" id="PS50896">
    <property type="entry name" value="LISH"/>
    <property type="match status" value="1"/>
</dbReference>
<dbReference type="Pfam" id="PF11915">
    <property type="entry name" value="DUF3433"/>
    <property type="match status" value="1"/>
</dbReference>
<evidence type="ECO:0000256" key="1">
    <source>
        <dbReference type="SAM" id="MobiDB-lite"/>
    </source>
</evidence>
<feature type="region of interest" description="Disordered" evidence="1">
    <location>
        <begin position="638"/>
        <end position="667"/>
    </location>
</feature>
<keyword evidence="2" id="KW-1133">Transmembrane helix</keyword>
<comment type="caution">
    <text evidence="3">The sequence shown here is derived from an EMBL/GenBank/DDBJ whole genome shotgun (WGS) entry which is preliminary data.</text>
</comment>
<dbReference type="Proteomes" id="UP000664132">
    <property type="component" value="Unassembled WGS sequence"/>
</dbReference>
<evidence type="ECO:0000313" key="4">
    <source>
        <dbReference type="Proteomes" id="UP000664132"/>
    </source>
</evidence>
<dbReference type="InterPro" id="IPR006594">
    <property type="entry name" value="LisH"/>
</dbReference>
<gene>
    <name evidence="3" type="ORF">IFR04_015081</name>
</gene>
<keyword evidence="2" id="KW-0812">Transmembrane</keyword>
<organism evidence="3 4">
    <name type="scientific">Cadophora malorum</name>
    <dbReference type="NCBI Taxonomy" id="108018"/>
    <lineage>
        <taxon>Eukaryota</taxon>
        <taxon>Fungi</taxon>
        <taxon>Dikarya</taxon>
        <taxon>Ascomycota</taxon>
        <taxon>Pezizomycotina</taxon>
        <taxon>Leotiomycetes</taxon>
        <taxon>Helotiales</taxon>
        <taxon>Ploettnerulaceae</taxon>
        <taxon>Cadophora</taxon>
    </lineage>
</organism>
<keyword evidence="4" id="KW-1185">Reference proteome</keyword>
<accession>A0A8H7VZT0</accession>
<reference evidence="3" key="1">
    <citation type="submission" date="2021-02" db="EMBL/GenBank/DDBJ databases">
        <title>Genome sequence Cadophora malorum strain M34.</title>
        <authorList>
            <person name="Stefanovic E."/>
            <person name="Vu D."/>
            <person name="Scully C."/>
            <person name="Dijksterhuis J."/>
            <person name="Roader J."/>
            <person name="Houbraken J."/>
        </authorList>
    </citation>
    <scope>NUCLEOTIDE SEQUENCE</scope>
    <source>
        <strain evidence="3">M34</strain>
    </source>
</reference>
<dbReference type="InterPro" id="IPR021840">
    <property type="entry name" value="DUF3433"/>
</dbReference>
<keyword evidence="2" id="KW-0472">Membrane</keyword>